<protein>
    <recommendedName>
        <fullName evidence="3">Type II toxin-antitoxin system HicB family antitoxin</fullName>
    </recommendedName>
</protein>
<organism evidence="1 2">
    <name type="scientific">Hansschlegelia quercus</name>
    <dbReference type="NCBI Taxonomy" id="2528245"/>
    <lineage>
        <taxon>Bacteria</taxon>
        <taxon>Pseudomonadati</taxon>
        <taxon>Pseudomonadota</taxon>
        <taxon>Alphaproteobacteria</taxon>
        <taxon>Hyphomicrobiales</taxon>
        <taxon>Methylopilaceae</taxon>
        <taxon>Hansschlegelia</taxon>
    </lineage>
</organism>
<proteinExistence type="predicted"/>
<comment type="caution">
    <text evidence="1">The sequence shown here is derived from an EMBL/GenBank/DDBJ whole genome shotgun (WGS) entry which is preliminary data.</text>
</comment>
<gene>
    <name evidence="1" type="ORF">EYR15_11735</name>
</gene>
<dbReference type="EMBL" id="SIUB01000005">
    <property type="protein sequence ID" value="TBN52498.1"/>
    <property type="molecule type" value="Genomic_DNA"/>
</dbReference>
<evidence type="ECO:0000313" key="2">
    <source>
        <dbReference type="Proteomes" id="UP000291613"/>
    </source>
</evidence>
<dbReference type="OrthoDB" id="4380275at2"/>
<dbReference type="AlphaFoldDB" id="A0A4Q9GJ73"/>
<evidence type="ECO:0000313" key="1">
    <source>
        <dbReference type="EMBL" id="TBN52498.1"/>
    </source>
</evidence>
<sequence length="80" mass="8748">MSHATIVRVDGRQAGIAVCLEQDQFRFFSTMREAYPVEDGTFGSIAEITNAVRDALAVRRSAWPDAGPVRVARPLGHSFA</sequence>
<keyword evidence="2" id="KW-1185">Reference proteome</keyword>
<name>A0A4Q9GJ73_9HYPH</name>
<evidence type="ECO:0008006" key="3">
    <source>
        <dbReference type="Google" id="ProtNLM"/>
    </source>
</evidence>
<dbReference type="Proteomes" id="UP000291613">
    <property type="component" value="Unassembled WGS sequence"/>
</dbReference>
<dbReference type="RefSeq" id="WP_131003731.1">
    <property type="nucleotide sequence ID" value="NZ_JBHSZR010000013.1"/>
</dbReference>
<accession>A0A4Q9GJ73</accession>
<reference evidence="1 2" key="1">
    <citation type="submission" date="2019-02" db="EMBL/GenBank/DDBJ databases">
        <title>Hansschlegelia quercus sp. nov., a novel methylotrophic bacterium from buds of oak (Quercus robur L.).</title>
        <authorList>
            <person name="Agafonova N.V."/>
            <person name="Kaparullina E.N."/>
            <person name="Grouzdev D.S."/>
            <person name="Doronina N.V."/>
        </authorList>
    </citation>
    <scope>NUCLEOTIDE SEQUENCE [LARGE SCALE GENOMIC DNA]</scope>
    <source>
        <strain evidence="1 2">Dub</strain>
    </source>
</reference>